<dbReference type="eggNOG" id="KOG0737">
    <property type="taxonomic scope" value="Eukaryota"/>
</dbReference>
<dbReference type="Gene3D" id="1.10.8.60">
    <property type="match status" value="1"/>
</dbReference>
<evidence type="ECO:0000313" key="5">
    <source>
        <dbReference type="Proteomes" id="UP000029120"/>
    </source>
</evidence>
<dbReference type="Proteomes" id="UP000029120">
    <property type="component" value="Chromosome 6"/>
</dbReference>
<feature type="chain" id="PRO_5001822257" evidence="3">
    <location>
        <begin position="17"/>
        <end position="101"/>
    </location>
</feature>
<dbReference type="PANTHER" id="PTHR45644">
    <property type="entry name" value="AAA ATPASE, PUTATIVE (AFU_ORTHOLOGUE AFUA_2G12920)-RELATED-RELATED"/>
    <property type="match status" value="1"/>
</dbReference>
<evidence type="ECO:0000256" key="1">
    <source>
        <dbReference type="ARBA" id="ARBA00022741"/>
    </source>
</evidence>
<keyword evidence="1" id="KW-0547">Nucleotide-binding</keyword>
<reference evidence="5" key="1">
    <citation type="journal article" date="2015" name="Nat. Plants">
        <title>Genome expansion of Arabis alpina linked with retrotransposition and reduced symmetric DNA methylation.</title>
        <authorList>
            <person name="Willing E.M."/>
            <person name="Rawat V."/>
            <person name="Mandakova T."/>
            <person name="Maumus F."/>
            <person name="James G.V."/>
            <person name="Nordstroem K.J."/>
            <person name="Becker C."/>
            <person name="Warthmann N."/>
            <person name="Chica C."/>
            <person name="Szarzynska B."/>
            <person name="Zytnicki M."/>
            <person name="Albani M.C."/>
            <person name="Kiefer C."/>
            <person name="Bergonzi S."/>
            <person name="Castaings L."/>
            <person name="Mateos J.L."/>
            <person name="Berns M.C."/>
            <person name="Bujdoso N."/>
            <person name="Piofczyk T."/>
            <person name="de Lorenzo L."/>
            <person name="Barrero-Sicilia C."/>
            <person name="Mateos I."/>
            <person name="Piednoel M."/>
            <person name="Hagmann J."/>
            <person name="Chen-Min-Tao R."/>
            <person name="Iglesias-Fernandez R."/>
            <person name="Schuster S.C."/>
            <person name="Alonso-Blanco C."/>
            <person name="Roudier F."/>
            <person name="Carbonero P."/>
            <person name="Paz-Ares J."/>
            <person name="Davis S.J."/>
            <person name="Pecinka A."/>
            <person name="Quesneville H."/>
            <person name="Colot V."/>
            <person name="Lysak M.A."/>
            <person name="Weigel D."/>
            <person name="Coupland G."/>
            <person name="Schneeberger K."/>
        </authorList>
    </citation>
    <scope>NUCLEOTIDE SEQUENCE [LARGE SCALE GENOMIC DNA]</scope>
    <source>
        <strain evidence="5">cv. Pajares</strain>
    </source>
</reference>
<name>A0A087GLU2_ARAAL</name>
<dbReference type="InterPro" id="IPR051701">
    <property type="entry name" value="Mito_OM_Translocase_MSP1"/>
</dbReference>
<dbReference type="PANTHER" id="PTHR45644:SF73">
    <property type="entry name" value="AAA-TYPE ATPASE FAMILY PROTEIN"/>
    <property type="match status" value="1"/>
</dbReference>
<keyword evidence="2" id="KW-0067">ATP-binding</keyword>
<keyword evidence="5" id="KW-1185">Reference proteome</keyword>
<evidence type="ECO:0000256" key="2">
    <source>
        <dbReference type="ARBA" id="ARBA00022840"/>
    </source>
</evidence>
<dbReference type="EMBL" id="CM002874">
    <property type="protein sequence ID" value="KFK30844.1"/>
    <property type="molecule type" value="Genomic_DNA"/>
</dbReference>
<dbReference type="GO" id="GO:0005524">
    <property type="term" value="F:ATP binding"/>
    <property type="evidence" value="ECO:0007669"/>
    <property type="project" value="UniProtKB-KW"/>
</dbReference>
<keyword evidence="3" id="KW-0732">Signal</keyword>
<proteinExistence type="predicted"/>
<accession>A0A087GLU2</accession>
<feature type="signal peptide" evidence="3">
    <location>
        <begin position="1"/>
        <end position="16"/>
    </location>
</feature>
<evidence type="ECO:0000256" key="3">
    <source>
        <dbReference type="SAM" id="SignalP"/>
    </source>
</evidence>
<evidence type="ECO:0000313" key="4">
    <source>
        <dbReference type="EMBL" id="KFK30844.1"/>
    </source>
</evidence>
<gene>
    <name evidence="4" type="ordered locus">AALP_Aa6g032900</name>
</gene>
<dbReference type="OrthoDB" id="1097697at2759"/>
<organism evidence="4 5">
    <name type="scientific">Arabis alpina</name>
    <name type="common">Alpine rock-cress</name>
    <dbReference type="NCBI Taxonomy" id="50452"/>
    <lineage>
        <taxon>Eukaryota</taxon>
        <taxon>Viridiplantae</taxon>
        <taxon>Streptophyta</taxon>
        <taxon>Embryophyta</taxon>
        <taxon>Tracheophyta</taxon>
        <taxon>Spermatophyta</taxon>
        <taxon>Magnoliopsida</taxon>
        <taxon>eudicotyledons</taxon>
        <taxon>Gunneridae</taxon>
        <taxon>Pentapetalae</taxon>
        <taxon>rosids</taxon>
        <taxon>malvids</taxon>
        <taxon>Brassicales</taxon>
        <taxon>Brassicaceae</taxon>
        <taxon>Arabideae</taxon>
        <taxon>Arabis</taxon>
    </lineage>
</organism>
<feature type="non-terminal residue" evidence="4">
    <location>
        <position position="1"/>
    </location>
</feature>
<dbReference type="GO" id="GO:0005741">
    <property type="term" value="C:mitochondrial outer membrane"/>
    <property type="evidence" value="ECO:0007669"/>
    <property type="project" value="TreeGrafter"/>
</dbReference>
<protein>
    <submittedName>
        <fullName evidence="4">Uncharacterized protein</fullName>
    </submittedName>
</protein>
<dbReference type="Gramene" id="KFK30844">
    <property type="protein sequence ID" value="KFK30844"/>
    <property type="gene ID" value="AALP_AA6G032900"/>
</dbReference>
<dbReference type="OMA" id="QISEWND"/>
<dbReference type="AlphaFoldDB" id="A0A087GLU2"/>
<sequence>RTHVLIWLQNLCVTAAHLPIREILETEKKEKTAAQAENRPTPALYSCTDIRPLSMNDFKVAHEQVCASVSSDSSNMNELQQWNELYGEGGSRKKTSLSYFM</sequence>